<evidence type="ECO:0008006" key="3">
    <source>
        <dbReference type="Google" id="ProtNLM"/>
    </source>
</evidence>
<accession>A0A7W9C7Q4</accession>
<comment type="caution">
    <text evidence="1">The sequence shown here is derived from an EMBL/GenBank/DDBJ whole genome shotgun (WGS) entry which is preliminary data.</text>
</comment>
<sequence length="294" mass="32823">MPDFEVVAMALAPARHLAAFTDHYRAKRPARIRIYFDGEDAPDPVQVGLDPKDLVVCDAAFWATRGGRPQAVEDRQRVVYAEAYSTLASDWLLVVDIDEMILGDVDVSAVLGAVAAEREAVIFPSLEAVWRAGDDLTREYGATLARKPYHGPLSDQFADLIYPGRGRFFVRGLLAHHMGKHAVRRGLPDVMVCIHESKRGDRPLKAARARDPGTGRTAWLLHHDAIGLDAWRAKWDRRVAAGDTAEMGRRRRRQQAAYVQAREAGEEAALFADLYALKPWQQAILRRLGLLLNI</sequence>
<dbReference type="Proteomes" id="UP000527324">
    <property type="component" value="Unassembled WGS sequence"/>
</dbReference>
<keyword evidence="2" id="KW-1185">Reference proteome</keyword>
<protein>
    <recommendedName>
        <fullName evidence="3">Glycosyl transferase family 2</fullName>
    </recommendedName>
</protein>
<dbReference type="AlphaFoldDB" id="A0A7W9C7Q4"/>
<evidence type="ECO:0000313" key="2">
    <source>
        <dbReference type="Proteomes" id="UP000527324"/>
    </source>
</evidence>
<evidence type="ECO:0000313" key="1">
    <source>
        <dbReference type="EMBL" id="MBB5740162.1"/>
    </source>
</evidence>
<organism evidence="1 2">
    <name type="scientific">Brevundimonas aurantiaca</name>
    <dbReference type="NCBI Taxonomy" id="74316"/>
    <lineage>
        <taxon>Bacteria</taxon>
        <taxon>Pseudomonadati</taxon>
        <taxon>Pseudomonadota</taxon>
        <taxon>Alphaproteobacteria</taxon>
        <taxon>Caulobacterales</taxon>
        <taxon>Caulobacteraceae</taxon>
        <taxon>Brevundimonas</taxon>
    </lineage>
</organism>
<reference evidence="1 2" key="1">
    <citation type="submission" date="2020-08" db="EMBL/GenBank/DDBJ databases">
        <title>Genomic Encyclopedia of Type Strains, Phase IV (KMG-IV): sequencing the most valuable type-strain genomes for metagenomic binning, comparative biology and taxonomic classification.</title>
        <authorList>
            <person name="Goeker M."/>
        </authorList>
    </citation>
    <scope>NUCLEOTIDE SEQUENCE [LARGE SCALE GENOMIC DNA]</scope>
    <source>
        <strain evidence="1 2">DSM 4731</strain>
    </source>
</reference>
<proteinExistence type="predicted"/>
<name>A0A7W9C7Q4_9CAUL</name>
<dbReference type="RefSeq" id="WP_183216591.1">
    <property type="nucleotide sequence ID" value="NZ_CAJFZW010000001.1"/>
</dbReference>
<dbReference type="EMBL" id="JACHOQ010000003">
    <property type="protein sequence ID" value="MBB5740162.1"/>
    <property type="molecule type" value="Genomic_DNA"/>
</dbReference>
<gene>
    <name evidence="1" type="ORF">GGQ93_001876</name>
</gene>